<name>A0A2V1D3P4_9PLEO</name>
<accession>A0A2V1D3P4</accession>
<sequence length="138" mass="15884">MNIFEHLELEEPSEAFEQAPDMTPTKAPIFRAEHPVDIDETYFAFYLLFRDFAKLRTEVSRAWSGYNKGGHDIVAASITTNVAVDLARSMAEELKKMSEKHGGVMKIYQVFCASQFIPESNVERMSKKEIENILNYRE</sequence>
<reference evidence="2 3" key="1">
    <citation type="journal article" date="2018" name="Sci. Rep.">
        <title>Comparative genomics provides insights into the lifestyle and reveals functional heterogeneity of dark septate endophytic fungi.</title>
        <authorList>
            <person name="Knapp D.G."/>
            <person name="Nemeth J.B."/>
            <person name="Barry K."/>
            <person name="Hainaut M."/>
            <person name="Henrissat B."/>
            <person name="Johnson J."/>
            <person name="Kuo A."/>
            <person name="Lim J.H.P."/>
            <person name="Lipzen A."/>
            <person name="Nolan M."/>
            <person name="Ohm R.A."/>
            <person name="Tamas L."/>
            <person name="Grigoriev I.V."/>
            <person name="Spatafora J.W."/>
            <person name="Nagy L.G."/>
            <person name="Kovacs G.M."/>
        </authorList>
    </citation>
    <scope>NUCLEOTIDE SEQUENCE [LARGE SCALE GENOMIC DNA]</scope>
    <source>
        <strain evidence="2 3">DSE2036</strain>
    </source>
</reference>
<evidence type="ECO:0000259" key="1">
    <source>
        <dbReference type="Pfam" id="PF20253"/>
    </source>
</evidence>
<feature type="non-terminal residue" evidence="2">
    <location>
        <position position="138"/>
    </location>
</feature>
<feature type="domain" description="DUF6604" evidence="1">
    <location>
        <begin position="2"/>
        <end position="95"/>
    </location>
</feature>
<gene>
    <name evidence="2" type="ORF">DM02DRAFT_662742</name>
</gene>
<dbReference type="OrthoDB" id="5238236at2759"/>
<dbReference type="PANTHER" id="PTHR38795">
    <property type="entry name" value="DUF6604 DOMAIN-CONTAINING PROTEIN"/>
    <property type="match status" value="1"/>
</dbReference>
<dbReference type="AlphaFoldDB" id="A0A2V1D3P4"/>
<evidence type="ECO:0000313" key="3">
    <source>
        <dbReference type="Proteomes" id="UP000244855"/>
    </source>
</evidence>
<dbReference type="InterPro" id="IPR046539">
    <property type="entry name" value="DUF6604"/>
</dbReference>
<dbReference type="Proteomes" id="UP000244855">
    <property type="component" value="Unassembled WGS sequence"/>
</dbReference>
<organism evidence="2 3">
    <name type="scientific">Periconia macrospinosa</name>
    <dbReference type="NCBI Taxonomy" id="97972"/>
    <lineage>
        <taxon>Eukaryota</taxon>
        <taxon>Fungi</taxon>
        <taxon>Dikarya</taxon>
        <taxon>Ascomycota</taxon>
        <taxon>Pezizomycotina</taxon>
        <taxon>Dothideomycetes</taxon>
        <taxon>Pleosporomycetidae</taxon>
        <taxon>Pleosporales</taxon>
        <taxon>Massarineae</taxon>
        <taxon>Periconiaceae</taxon>
        <taxon>Periconia</taxon>
    </lineage>
</organism>
<dbReference type="PANTHER" id="PTHR38795:SF1">
    <property type="entry name" value="DUF6604 DOMAIN-CONTAINING PROTEIN"/>
    <property type="match status" value="1"/>
</dbReference>
<dbReference type="EMBL" id="KZ805661">
    <property type="protein sequence ID" value="PVH92656.1"/>
    <property type="molecule type" value="Genomic_DNA"/>
</dbReference>
<proteinExistence type="predicted"/>
<protein>
    <recommendedName>
        <fullName evidence="1">DUF6604 domain-containing protein</fullName>
    </recommendedName>
</protein>
<evidence type="ECO:0000313" key="2">
    <source>
        <dbReference type="EMBL" id="PVH92656.1"/>
    </source>
</evidence>
<dbReference type="Pfam" id="PF20253">
    <property type="entry name" value="DUF6604"/>
    <property type="match status" value="1"/>
</dbReference>
<keyword evidence="3" id="KW-1185">Reference proteome</keyword>